<proteinExistence type="predicted"/>
<keyword evidence="3" id="KW-1185">Reference proteome</keyword>
<reference evidence="2 3" key="1">
    <citation type="submission" date="2015-02" db="EMBL/GenBank/DDBJ databases">
        <authorList>
            <person name="Chooi Y.-H."/>
        </authorList>
    </citation>
    <scope>NUCLEOTIDE SEQUENCE [LARGE SCALE GENOMIC DNA]</scope>
    <source>
        <strain evidence="2">E3</strain>
    </source>
</reference>
<keyword evidence="1" id="KW-0472">Membrane</keyword>
<dbReference type="EMBL" id="CDSF01000122">
    <property type="protein sequence ID" value="CEP01987.1"/>
    <property type="molecule type" value="Genomic_DNA"/>
</dbReference>
<accession>A0A0G4J383</accession>
<evidence type="ECO:0000256" key="1">
    <source>
        <dbReference type="SAM" id="Phobius"/>
    </source>
</evidence>
<evidence type="ECO:0000313" key="3">
    <source>
        <dbReference type="Proteomes" id="UP000039324"/>
    </source>
</evidence>
<dbReference type="AlphaFoldDB" id="A0A0G4J383"/>
<keyword evidence="1" id="KW-0812">Transmembrane</keyword>
<feature type="transmembrane region" description="Helical" evidence="1">
    <location>
        <begin position="185"/>
        <end position="202"/>
    </location>
</feature>
<evidence type="ECO:0000313" key="2">
    <source>
        <dbReference type="EMBL" id="CEP01987.1"/>
    </source>
</evidence>
<dbReference type="Proteomes" id="UP000039324">
    <property type="component" value="Unassembled WGS sequence"/>
</dbReference>
<gene>
    <name evidence="2" type="ORF">PBRA_002252</name>
</gene>
<keyword evidence="1" id="KW-1133">Transmembrane helix</keyword>
<sequence>MFDKGSGVFDQIVISTLNGVLNRFQSAGLIALTSPKRKRRPVSVRSSVSQIANEERGHPLMRLPVACVSAVIWSCAMAKSRWDTFDVTFLPGDVTTDWVRHPRLQRVVPSEVSTYNPRSVTCIHHAGQGFFYEQWSCWDFEMPNGLAFDRSLTRVTCSAPLSDSVDTSSCRLEYSIRRTVKLDEIAVGVLVALALIALAVSVHERLRRSGISFSKLISTDVHHRLVRSIH</sequence>
<organism evidence="2 3">
    <name type="scientific">Plasmodiophora brassicae</name>
    <name type="common">Clubroot disease agent</name>
    <dbReference type="NCBI Taxonomy" id="37360"/>
    <lineage>
        <taxon>Eukaryota</taxon>
        <taxon>Sar</taxon>
        <taxon>Rhizaria</taxon>
        <taxon>Endomyxa</taxon>
        <taxon>Phytomyxea</taxon>
        <taxon>Plasmodiophorida</taxon>
        <taxon>Plasmodiophoridae</taxon>
        <taxon>Plasmodiophora</taxon>
    </lineage>
</organism>
<name>A0A0G4J383_PLABS</name>
<protein>
    <submittedName>
        <fullName evidence="2">Uncharacterized protein</fullName>
    </submittedName>
</protein>